<dbReference type="InterPro" id="IPR046341">
    <property type="entry name" value="SET_dom_sf"/>
</dbReference>
<reference evidence="5 6" key="1">
    <citation type="journal article" date="2024" name="Nat. Commun.">
        <title>Phylogenomics reveals the evolutionary origins of lichenization in chlorophyte algae.</title>
        <authorList>
            <person name="Puginier C."/>
            <person name="Libourel C."/>
            <person name="Otte J."/>
            <person name="Skaloud P."/>
            <person name="Haon M."/>
            <person name="Grisel S."/>
            <person name="Petersen M."/>
            <person name="Berrin J.G."/>
            <person name="Delaux P.M."/>
            <person name="Dal Grande F."/>
            <person name="Keller J."/>
        </authorList>
    </citation>
    <scope>NUCLEOTIDE SEQUENCE [LARGE SCALE GENOMIC DNA]</scope>
    <source>
        <strain evidence="5 6">SAG 2043</strain>
    </source>
</reference>
<dbReference type="GO" id="GO:0032259">
    <property type="term" value="P:methylation"/>
    <property type="evidence" value="ECO:0007669"/>
    <property type="project" value="UniProtKB-KW"/>
</dbReference>
<evidence type="ECO:0000313" key="6">
    <source>
        <dbReference type="Proteomes" id="UP001489004"/>
    </source>
</evidence>
<dbReference type="Proteomes" id="UP001489004">
    <property type="component" value="Unassembled WGS sequence"/>
</dbReference>
<keyword evidence="1" id="KW-0489">Methyltransferase</keyword>
<dbReference type="PANTHER" id="PTHR13271:SF93">
    <property type="entry name" value="SET DOMAIN-CONTAINING PROTEIN"/>
    <property type="match status" value="1"/>
</dbReference>
<dbReference type="Gene3D" id="3.90.1420.10">
    <property type="entry name" value="Rubisco LSMT, substrate-binding domain"/>
    <property type="match status" value="1"/>
</dbReference>
<protein>
    <recommendedName>
        <fullName evidence="4">Rubisco LSMT substrate-binding domain-containing protein</fullName>
    </recommendedName>
</protein>
<sequence>MHRWLIETKRMPPQLVEPRVGLGYVALRGTREGEVILDLPGDLAITGVDADNHPLISTVAEGRSELVKLALWLMAERSQGAASSWAPFLAALPQRSASPILWSSEERQQLLRGSPTLPEAESRAAALESEWTALAEAFQQERQLNSDAFTKTAFFDAMSVVLATATYLPAAQCFALLPIANLLRRTGNEDGASLDYNLETGSVNLTATQPYRENQEVLIFDGRPNSELFLATGMLEDSNQSNCLLFEASLVAADRLFMLKKQILESVGFASPMEFPVYQDRMPVQLLAYARLARVQDAGELAKVTFDRDVAISPANEYEVLQLLLGDCRERLSAYPTSIEEDVKLLQNRSLPAKQRLAARLCLAEKRIIQSTMDAVRRRLAPIRGIPTKGGGMRDPNSDLKEIFDAFESIPEQPKKFLEGIKSWARGDLDPTWKKRK</sequence>
<evidence type="ECO:0000256" key="3">
    <source>
        <dbReference type="ARBA" id="ARBA00022691"/>
    </source>
</evidence>
<proteinExistence type="predicted"/>
<dbReference type="EMBL" id="JALJOR010000002">
    <property type="protein sequence ID" value="KAK9824456.1"/>
    <property type="molecule type" value="Genomic_DNA"/>
</dbReference>
<dbReference type="Gene3D" id="3.90.1410.10">
    <property type="entry name" value="set domain protein methyltransferase, domain 1"/>
    <property type="match status" value="1"/>
</dbReference>
<keyword evidence="6" id="KW-1185">Reference proteome</keyword>
<evidence type="ECO:0000313" key="5">
    <source>
        <dbReference type="EMBL" id="KAK9824456.1"/>
    </source>
</evidence>
<keyword evidence="2" id="KW-0808">Transferase</keyword>
<evidence type="ECO:0000256" key="2">
    <source>
        <dbReference type="ARBA" id="ARBA00022679"/>
    </source>
</evidence>
<dbReference type="InterPro" id="IPR050600">
    <property type="entry name" value="SETD3_SETD6_MTase"/>
</dbReference>
<gene>
    <name evidence="5" type="ORF">WJX72_010403</name>
</gene>
<dbReference type="GO" id="GO:0016279">
    <property type="term" value="F:protein-lysine N-methyltransferase activity"/>
    <property type="evidence" value="ECO:0007669"/>
    <property type="project" value="TreeGrafter"/>
</dbReference>
<comment type="caution">
    <text evidence="5">The sequence shown here is derived from an EMBL/GenBank/DDBJ whole genome shotgun (WGS) entry which is preliminary data.</text>
</comment>
<feature type="domain" description="Rubisco LSMT substrate-binding" evidence="4">
    <location>
        <begin position="253"/>
        <end position="369"/>
    </location>
</feature>
<dbReference type="InterPro" id="IPR036464">
    <property type="entry name" value="Rubisco_LSMT_subst-bd_sf"/>
</dbReference>
<keyword evidence="3" id="KW-0949">S-adenosyl-L-methionine</keyword>
<dbReference type="SUPFAM" id="SSF82199">
    <property type="entry name" value="SET domain"/>
    <property type="match status" value="1"/>
</dbReference>
<dbReference type="SUPFAM" id="SSF81822">
    <property type="entry name" value="RuBisCo LSMT C-terminal, substrate-binding domain"/>
    <property type="match status" value="1"/>
</dbReference>
<dbReference type="InterPro" id="IPR015353">
    <property type="entry name" value="Rubisco_LSMT_subst-bd"/>
</dbReference>
<accession>A0AAW1QSA5</accession>
<evidence type="ECO:0000259" key="4">
    <source>
        <dbReference type="Pfam" id="PF09273"/>
    </source>
</evidence>
<dbReference type="AlphaFoldDB" id="A0AAW1QSA5"/>
<dbReference type="Pfam" id="PF09273">
    <property type="entry name" value="Rubis-subs-bind"/>
    <property type="match status" value="1"/>
</dbReference>
<dbReference type="PANTHER" id="PTHR13271">
    <property type="entry name" value="UNCHARACTERIZED PUTATIVE METHYLTRANSFERASE"/>
    <property type="match status" value="1"/>
</dbReference>
<name>A0AAW1QSA5_9CHLO</name>
<evidence type="ECO:0000256" key="1">
    <source>
        <dbReference type="ARBA" id="ARBA00022603"/>
    </source>
</evidence>
<organism evidence="5 6">
    <name type="scientific">[Myrmecia] bisecta</name>
    <dbReference type="NCBI Taxonomy" id="41462"/>
    <lineage>
        <taxon>Eukaryota</taxon>
        <taxon>Viridiplantae</taxon>
        <taxon>Chlorophyta</taxon>
        <taxon>core chlorophytes</taxon>
        <taxon>Trebouxiophyceae</taxon>
        <taxon>Trebouxiales</taxon>
        <taxon>Trebouxiaceae</taxon>
        <taxon>Myrmecia</taxon>
    </lineage>
</organism>